<accession>A0A371DHE7</accession>
<dbReference type="AlphaFoldDB" id="A0A371DHE7"/>
<name>A0A371DHE7_9APHY</name>
<gene>
    <name evidence="1" type="ORF">OH76DRAFT_233120</name>
</gene>
<dbReference type="EMBL" id="KZ857392">
    <property type="protein sequence ID" value="RDX51961.1"/>
    <property type="molecule type" value="Genomic_DNA"/>
</dbReference>
<evidence type="ECO:0000313" key="1">
    <source>
        <dbReference type="EMBL" id="RDX51961.1"/>
    </source>
</evidence>
<protein>
    <submittedName>
        <fullName evidence="1">Uncharacterized protein</fullName>
    </submittedName>
</protein>
<keyword evidence="2" id="KW-1185">Reference proteome</keyword>
<evidence type="ECO:0000313" key="2">
    <source>
        <dbReference type="Proteomes" id="UP000256964"/>
    </source>
</evidence>
<reference evidence="1 2" key="1">
    <citation type="journal article" date="2018" name="Biotechnol. Biofuels">
        <title>Integrative visual omics of the white-rot fungus Polyporus brumalis exposes the biotechnological potential of its oxidative enzymes for delignifying raw plant biomass.</title>
        <authorList>
            <person name="Miyauchi S."/>
            <person name="Rancon A."/>
            <person name="Drula E."/>
            <person name="Hage H."/>
            <person name="Chaduli D."/>
            <person name="Favel A."/>
            <person name="Grisel S."/>
            <person name="Henrissat B."/>
            <person name="Herpoel-Gimbert I."/>
            <person name="Ruiz-Duenas F.J."/>
            <person name="Chevret D."/>
            <person name="Hainaut M."/>
            <person name="Lin J."/>
            <person name="Wang M."/>
            <person name="Pangilinan J."/>
            <person name="Lipzen A."/>
            <person name="Lesage-Meessen L."/>
            <person name="Navarro D."/>
            <person name="Riley R."/>
            <person name="Grigoriev I.V."/>
            <person name="Zhou S."/>
            <person name="Raouche S."/>
            <person name="Rosso M.N."/>
        </authorList>
    </citation>
    <scope>NUCLEOTIDE SEQUENCE [LARGE SCALE GENOMIC DNA]</scope>
    <source>
        <strain evidence="1 2">BRFM 1820</strain>
    </source>
</reference>
<organism evidence="1 2">
    <name type="scientific">Lentinus brumalis</name>
    <dbReference type="NCBI Taxonomy" id="2498619"/>
    <lineage>
        <taxon>Eukaryota</taxon>
        <taxon>Fungi</taxon>
        <taxon>Dikarya</taxon>
        <taxon>Basidiomycota</taxon>
        <taxon>Agaricomycotina</taxon>
        <taxon>Agaricomycetes</taxon>
        <taxon>Polyporales</taxon>
        <taxon>Polyporaceae</taxon>
        <taxon>Lentinus</taxon>
    </lineage>
</organism>
<dbReference type="Proteomes" id="UP000256964">
    <property type="component" value="Unassembled WGS sequence"/>
</dbReference>
<sequence length="140" mass="15943">MRWRWRRGRRRRGGGMCRGHLGVSWGRGGVCPRRRCRTGRRNARGRRCDARCRGAPTCFGSLLGLPLLELEDGRAVSTGSSAMNAYCQRQTMALARAAFAARSASDMLDFRDYVKLLRRWRFEFFKGAVGRSEEVIVVIE</sequence>
<proteinExistence type="predicted"/>